<dbReference type="Proteomes" id="UP000663865">
    <property type="component" value="Unassembled WGS sequence"/>
</dbReference>
<feature type="compositionally biased region" description="Low complexity" evidence="5">
    <location>
        <begin position="47"/>
        <end position="58"/>
    </location>
</feature>
<feature type="domain" description="ARID" evidence="6">
    <location>
        <begin position="68"/>
        <end position="160"/>
    </location>
</feature>
<feature type="region of interest" description="Disordered" evidence="5">
    <location>
        <begin position="47"/>
        <end position="66"/>
    </location>
</feature>
<dbReference type="SMART" id="SM00501">
    <property type="entry name" value="BRIGHT"/>
    <property type="match status" value="1"/>
</dbReference>
<keyword evidence="1" id="KW-0156">Chromatin regulator</keyword>
<evidence type="ECO:0000259" key="6">
    <source>
        <dbReference type="PROSITE" id="PS51011"/>
    </source>
</evidence>
<dbReference type="InterPro" id="IPR013087">
    <property type="entry name" value="Znf_C2H2_type"/>
</dbReference>
<dbReference type="PROSITE" id="PS00028">
    <property type="entry name" value="ZINC_FINGER_C2H2_1"/>
    <property type="match status" value="1"/>
</dbReference>
<protein>
    <recommendedName>
        <fullName evidence="6">ARID domain-containing protein</fullName>
    </recommendedName>
</protein>
<dbReference type="InterPro" id="IPR036431">
    <property type="entry name" value="ARID_dom_sf"/>
</dbReference>
<evidence type="ECO:0000313" key="9">
    <source>
        <dbReference type="Proteomes" id="UP000663865"/>
    </source>
</evidence>
<evidence type="ECO:0000313" key="8">
    <source>
        <dbReference type="EMBL" id="CAF4648562.1"/>
    </source>
</evidence>
<dbReference type="Gene3D" id="1.25.10.10">
    <property type="entry name" value="Leucine-rich Repeat Variant"/>
    <property type="match status" value="1"/>
</dbReference>
<feature type="compositionally biased region" description="Polar residues" evidence="5">
    <location>
        <begin position="712"/>
        <end position="724"/>
    </location>
</feature>
<keyword evidence="3" id="KW-0804">Transcription</keyword>
<sequence length="1069" mass="120171">MTTLPPIQPRPIFCKTATNNVQSSSVFLTHSSAQPSTLTNTNFHSTNTDFTNNNNSSSQAHLPSSAPLSPYEEFLKRLREFHRCRQTTFRCLPTIAGQVVDLQALYTSVVTHGGWDKVNDRHLWSSVANNFGVDSSCLNGTQALKNIYIRYLYAFEKISNGENIDSRDNDDEDAKRRNVSQLQRVPQSYNHAQHAVSDSVRAQYGLFRDFVRRSEYEKLELALMCGFPNELTFTLNTLVLLSSTTNHNISFHLHKCPRLLDILFRHVGLFLSTDNSIDDHFLKILYDNIWSKHLNYHMEQFWLDSCSPEIVKQLLNIDTNKNHKYLYNNFNFNSNVNQQQQELRIEQILMIIRNLSFDRANAIYLLDTIHSSSSITYIFLLLISYSEKKVELQKYAYDIWSNLASYMQLRLISNDEGSFIRQLINDMLNGNEDNGQQDRLKIIRALEIIANLAHAGNDNGIYLIDFINIIIERLIHVSDILILVHTLECLYQLSELGEQLCNAILKVQSSSSIITTLIDLLTIEARSFSSQTIKTIKIVEISAGPVLLPSYHQPPLTPQTSNVSQSVVVISSNQQQQQQQQQQPTYAVENTEINKSYYSSNNKLIVQQYSKPMTVANVISSGNLLTVATSSTQNALSSSTPIIVTNANTQTNQIIDKKRKHDSISETIAAVVNGSLSSPFQSSSSSTTPPPPKRSRPSRSRSNATKAGVTIVPTTSSRLVPSSTIDDDTSSMESNSTSNSIHSTMADLLDRCSSPPSVTSKFDNDIRSCLNDLCYRIALTMDEPLSSTSIVYNPIPSPVFKRKIEEQSPSNKNLINHAEEQTPKKKRNRPSTKKSSSDVTNVSVTITKKEEPIEQEIPDIKLNISTSNIITPSITSNSSDYICAWDNCRKSFSNARAVFHHACSVHVKCSTDYVCLWYGCDRIKRQKWALISHIQERHCSEVAFRQAKMKSTNATSSTVIHTSTIPSTNSVNYNTSGPGTIGYAPDAAWLAVRRHMQMNSFDDLSIKSKEGPLTKSIRLTAALILRNIARHSSIGKQNLRQYEQHLANLALEPSEASNILSSCLFELYN</sequence>
<feature type="region of interest" description="Disordered" evidence="5">
    <location>
        <begin position="807"/>
        <end position="842"/>
    </location>
</feature>
<feature type="compositionally biased region" description="Polar residues" evidence="5">
    <location>
        <begin position="833"/>
        <end position="842"/>
    </location>
</feature>
<dbReference type="EMBL" id="CAJOBS010000831">
    <property type="protein sequence ID" value="CAF4648562.1"/>
    <property type="molecule type" value="Genomic_DNA"/>
</dbReference>
<feature type="compositionally biased region" description="Low complexity" evidence="5">
    <location>
        <begin position="675"/>
        <end position="687"/>
    </location>
</feature>
<dbReference type="SMART" id="SM00355">
    <property type="entry name" value="ZnF_C2H2"/>
    <property type="match status" value="2"/>
</dbReference>
<dbReference type="InterPro" id="IPR001606">
    <property type="entry name" value="ARID_dom"/>
</dbReference>
<dbReference type="AlphaFoldDB" id="A0A817WZI8"/>
<feature type="compositionally biased region" description="Low complexity" evidence="5">
    <location>
        <begin position="731"/>
        <end position="741"/>
    </location>
</feature>
<name>A0A817WZI8_9BILA</name>
<feature type="region of interest" description="Disordered" evidence="5">
    <location>
        <begin position="675"/>
        <end position="741"/>
    </location>
</feature>
<dbReference type="PROSITE" id="PS51011">
    <property type="entry name" value="ARID"/>
    <property type="match status" value="1"/>
</dbReference>
<keyword evidence="4" id="KW-0539">Nucleus</keyword>
<evidence type="ECO:0000256" key="4">
    <source>
        <dbReference type="ARBA" id="ARBA00023242"/>
    </source>
</evidence>
<dbReference type="Pfam" id="PF01388">
    <property type="entry name" value="ARID"/>
    <property type="match status" value="1"/>
</dbReference>
<proteinExistence type="predicted"/>
<gene>
    <name evidence="7" type="ORF">KIK155_LOCUS4502</name>
    <name evidence="8" type="ORF">TOA249_LOCUS13820</name>
</gene>
<evidence type="ECO:0000256" key="5">
    <source>
        <dbReference type="SAM" id="MobiDB-lite"/>
    </source>
</evidence>
<evidence type="ECO:0000256" key="3">
    <source>
        <dbReference type="ARBA" id="ARBA00023163"/>
    </source>
</evidence>
<dbReference type="SMART" id="SM01014">
    <property type="entry name" value="ARID"/>
    <property type="match status" value="1"/>
</dbReference>
<dbReference type="InterPro" id="IPR016024">
    <property type="entry name" value="ARM-type_fold"/>
</dbReference>
<dbReference type="GO" id="GO:0003677">
    <property type="term" value="F:DNA binding"/>
    <property type="evidence" value="ECO:0007669"/>
    <property type="project" value="InterPro"/>
</dbReference>
<dbReference type="Gene3D" id="1.10.150.60">
    <property type="entry name" value="ARID DNA-binding domain"/>
    <property type="match status" value="1"/>
</dbReference>
<dbReference type="PANTHER" id="PTHR22970">
    <property type="entry name" value="AT-RICH INTERACTIVE DOMAIN-CONTAINING PROTEIN 2"/>
    <property type="match status" value="1"/>
</dbReference>
<evidence type="ECO:0000256" key="2">
    <source>
        <dbReference type="ARBA" id="ARBA00023015"/>
    </source>
</evidence>
<dbReference type="GO" id="GO:0006325">
    <property type="term" value="P:chromatin organization"/>
    <property type="evidence" value="ECO:0007669"/>
    <property type="project" value="UniProtKB-KW"/>
</dbReference>
<dbReference type="Gene3D" id="3.30.160.60">
    <property type="entry name" value="Classic Zinc Finger"/>
    <property type="match status" value="1"/>
</dbReference>
<dbReference type="SUPFAM" id="SSF48371">
    <property type="entry name" value="ARM repeat"/>
    <property type="match status" value="1"/>
</dbReference>
<dbReference type="InterPro" id="IPR011989">
    <property type="entry name" value="ARM-like"/>
</dbReference>
<keyword evidence="2" id="KW-0805">Transcription regulation</keyword>
<dbReference type="InterPro" id="IPR052406">
    <property type="entry name" value="Chromatin_Remodeling_Comp"/>
</dbReference>
<organism evidence="7 9">
    <name type="scientific">Rotaria socialis</name>
    <dbReference type="NCBI Taxonomy" id="392032"/>
    <lineage>
        <taxon>Eukaryota</taxon>
        <taxon>Metazoa</taxon>
        <taxon>Spiralia</taxon>
        <taxon>Gnathifera</taxon>
        <taxon>Rotifera</taxon>
        <taxon>Eurotatoria</taxon>
        <taxon>Bdelloidea</taxon>
        <taxon>Philodinida</taxon>
        <taxon>Philodinidae</taxon>
        <taxon>Rotaria</taxon>
    </lineage>
</organism>
<dbReference type="SUPFAM" id="SSF46774">
    <property type="entry name" value="ARID-like"/>
    <property type="match status" value="1"/>
</dbReference>
<evidence type="ECO:0000256" key="1">
    <source>
        <dbReference type="ARBA" id="ARBA00022853"/>
    </source>
</evidence>
<accession>A0A817WZI8</accession>
<reference evidence="7" key="1">
    <citation type="submission" date="2021-02" db="EMBL/GenBank/DDBJ databases">
        <authorList>
            <person name="Nowell W R."/>
        </authorList>
    </citation>
    <scope>NUCLEOTIDE SEQUENCE</scope>
</reference>
<dbReference type="PANTHER" id="PTHR22970:SF14">
    <property type="entry name" value="AT-RICH INTERACTIVE DOMAIN-CONTAINING PROTEIN 2"/>
    <property type="match status" value="1"/>
</dbReference>
<evidence type="ECO:0000313" key="7">
    <source>
        <dbReference type="EMBL" id="CAF3361228.1"/>
    </source>
</evidence>
<dbReference type="EMBL" id="CAJNYV010000464">
    <property type="protein sequence ID" value="CAF3361228.1"/>
    <property type="molecule type" value="Genomic_DNA"/>
</dbReference>
<comment type="caution">
    <text evidence="7">The sequence shown here is derived from an EMBL/GenBank/DDBJ whole genome shotgun (WGS) entry which is preliminary data.</text>
</comment>
<dbReference type="Proteomes" id="UP000663838">
    <property type="component" value="Unassembled WGS sequence"/>
</dbReference>